<sequence length="291" mass="30786">MRTSVGHVPGTTRRESPFYAATIGLGRVAMRALALDLRVRGLAHLPRTGPVLLASNHVSFPDFLFVGRAALERGRHVRFLSRHDVWGSPLVARAMDAMGHVPVDRQAPAAAYLHARRLLRAGEAVCAFPEAGISWTWTVRSLMPGVAALARETGVPVVPVAVWGPQRLWSVDAAGAFAPPRWVRGLPVEVSLGEPVAVAPGADVTAATTDLGHRLTALLEELQRDPVHAPRPGEHAPWHPAHLGGQAPARPEVASLESLPRSAVPPTWGPLPVRGAGTAGPVEAPAEDVTG</sequence>
<accession>A0A7Y9UP23</accession>
<keyword evidence="2 5" id="KW-0012">Acyltransferase</keyword>
<evidence type="ECO:0000259" key="4">
    <source>
        <dbReference type="SMART" id="SM00563"/>
    </source>
</evidence>
<gene>
    <name evidence="5" type="ORF">BJ989_003375</name>
</gene>
<organism evidence="5 6">
    <name type="scientific">Nocardioides perillae</name>
    <dbReference type="NCBI Taxonomy" id="1119534"/>
    <lineage>
        <taxon>Bacteria</taxon>
        <taxon>Bacillati</taxon>
        <taxon>Actinomycetota</taxon>
        <taxon>Actinomycetes</taxon>
        <taxon>Propionibacteriales</taxon>
        <taxon>Nocardioidaceae</taxon>
        <taxon>Nocardioides</taxon>
    </lineage>
</organism>
<dbReference type="GO" id="GO:0005886">
    <property type="term" value="C:plasma membrane"/>
    <property type="evidence" value="ECO:0007669"/>
    <property type="project" value="TreeGrafter"/>
</dbReference>
<dbReference type="AlphaFoldDB" id="A0A7Y9UP23"/>
<reference evidence="5 6" key="1">
    <citation type="submission" date="2020-07" db="EMBL/GenBank/DDBJ databases">
        <title>Sequencing the genomes of 1000 actinobacteria strains.</title>
        <authorList>
            <person name="Klenk H.-P."/>
        </authorList>
    </citation>
    <scope>NUCLEOTIDE SEQUENCE [LARGE SCALE GENOMIC DNA]</scope>
    <source>
        <strain evidence="5 6">DSM 24552</strain>
    </source>
</reference>
<dbReference type="SMART" id="SM00563">
    <property type="entry name" value="PlsC"/>
    <property type="match status" value="1"/>
</dbReference>
<evidence type="ECO:0000256" key="2">
    <source>
        <dbReference type="ARBA" id="ARBA00023315"/>
    </source>
</evidence>
<dbReference type="GO" id="GO:0003841">
    <property type="term" value="F:1-acylglycerol-3-phosphate O-acyltransferase activity"/>
    <property type="evidence" value="ECO:0007669"/>
    <property type="project" value="TreeGrafter"/>
</dbReference>
<dbReference type="PANTHER" id="PTHR10434">
    <property type="entry name" value="1-ACYL-SN-GLYCEROL-3-PHOSPHATE ACYLTRANSFERASE"/>
    <property type="match status" value="1"/>
</dbReference>
<keyword evidence="6" id="KW-1185">Reference proteome</keyword>
<feature type="domain" description="Phospholipid/glycerol acyltransferase" evidence="4">
    <location>
        <begin position="51"/>
        <end position="165"/>
    </location>
</feature>
<feature type="region of interest" description="Disordered" evidence="3">
    <location>
        <begin position="227"/>
        <end position="291"/>
    </location>
</feature>
<evidence type="ECO:0000256" key="3">
    <source>
        <dbReference type="SAM" id="MobiDB-lite"/>
    </source>
</evidence>
<comment type="caution">
    <text evidence="5">The sequence shown here is derived from an EMBL/GenBank/DDBJ whole genome shotgun (WGS) entry which is preliminary data.</text>
</comment>
<dbReference type="InterPro" id="IPR002123">
    <property type="entry name" value="Plipid/glycerol_acylTrfase"/>
</dbReference>
<evidence type="ECO:0000256" key="1">
    <source>
        <dbReference type="ARBA" id="ARBA00022679"/>
    </source>
</evidence>
<dbReference type="SUPFAM" id="SSF69593">
    <property type="entry name" value="Glycerol-3-phosphate (1)-acyltransferase"/>
    <property type="match status" value="1"/>
</dbReference>
<feature type="compositionally biased region" description="Basic and acidic residues" evidence="3">
    <location>
        <begin position="227"/>
        <end position="237"/>
    </location>
</feature>
<evidence type="ECO:0000313" key="5">
    <source>
        <dbReference type="EMBL" id="NYG57071.1"/>
    </source>
</evidence>
<name>A0A7Y9UP23_9ACTN</name>
<dbReference type="GO" id="GO:0006654">
    <property type="term" value="P:phosphatidic acid biosynthetic process"/>
    <property type="evidence" value="ECO:0007669"/>
    <property type="project" value="TreeGrafter"/>
</dbReference>
<dbReference type="Pfam" id="PF01553">
    <property type="entry name" value="Acyltransferase"/>
    <property type="match status" value="1"/>
</dbReference>
<proteinExistence type="predicted"/>
<dbReference type="Proteomes" id="UP000544110">
    <property type="component" value="Unassembled WGS sequence"/>
</dbReference>
<dbReference type="EMBL" id="JACCAC010000001">
    <property type="protein sequence ID" value="NYG57071.1"/>
    <property type="molecule type" value="Genomic_DNA"/>
</dbReference>
<keyword evidence="1 5" id="KW-0808">Transferase</keyword>
<evidence type="ECO:0000313" key="6">
    <source>
        <dbReference type="Proteomes" id="UP000544110"/>
    </source>
</evidence>
<dbReference type="PANTHER" id="PTHR10434:SF55">
    <property type="entry name" value="POSSIBLE ACYLTRANSFERASE"/>
    <property type="match status" value="1"/>
</dbReference>
<protein>
    <submittedName>
        <fullName evidence="5">1-acyl-sn-glycerol-3-phosphate acyltransferase</fullName>
    </submittedName>
</protein>
<dbReference type="CDD" id="cd07989">
    <property type="entry name" value="LPLAT_AGPAT-like"/>
    <property type="match status" value="1"/>
</dbReference>